<organism evidence="1 2">
    <name type="scientific">Pseudaquabacterium rugosum</name>
    <dbReference type="NCBI Taxonomy" id="2984194"/>
    <lineage>
        <taxon>Bacteria</taxon>
        <taxon>Pseudomonadati</taxon>
        <taxon>Pseudomonadota</taxon>
        <taxon>Betaproteobacteria</taxon>
        <taxon>Burkholderiales</taxon>
        <taxon>Sphaerotilaceae</taxon>
        <taxon>Pseudaquabacterium</taxon>
    </lineage>
</organism>
<reference evidence="1 2" key="1">
    <citation type="submission" date="2024-04" db="EMBL/GenBank/DDBJ databases">
        <title>Novel species of the genus Ideonella isolated from streams.</title>
        <authorList>
            <person name="Lu H."/>
        </authorList>
    </citation>
    <scope>NUCLEOTIDE SEQUENCE [LARGE SCALE GENOMIC DNA]</scope>
    <source>
        <strain evidence="1 2">BYS139W</strain>
    </source>
</reference>
<dbReference type="RefSeq" id="WP_341375507.1">
    <property type="nucleotide sequence ID" value="NZ_JBBUTF010000016.1"/>
</dbReference>
<comment type="caution">
    <text evidence="1">The sequence shown here is derived from an EMBL/GenBank/DDBJ whole genome shotgun (WGS) entry which is preliminary data.</text>
</comment>
<dbReference type="Proteomes" id="UP001368500">
    <property type="component" value="Unassembled WGS sequence"/>
</dbReference>
<accession>A0ABU9BGC5</accession>
<dbReference type="EMBL" id="JBBUTF010000016">
    <property type="protein sequence ID" value="MEK8027725.1"/>
    <property type="molecule type" value="Genomic_DNA"/>
</dbReference>
<sequence length="87" mass="9816">MSSASMTFGRPARLVIPRGAEWFAQLAHLLIQAVQRADQWLLASARTEPKTAEEVLEWARRIERTEPGFAADLEAAALRAIDRDTRR</sequence>
<evidence type="ECO:0000313" key="1">
    <source>
        <dbReference type="EMBL" id="MEK8027725.1"/>
    </source>
</evidence>
<name>A0ABU9BGC5_9BURK</name>
<evidence type="ECO:0008006" key="3">
    <source>
        <dbReference type="Google" id="ProtNLM"/>
    </source>
</evidence>
<gene>
    <name evidence="1" type="ORF">AACH11_17305</name>
</gene>
<evidence type="ECO:0000313" key="2">
    <source>
        <dbReference type="Proteomes" id="UP001368500"/>
    </source>
</evidence>
<protein>
    <recommendedName>
        <fullName evidence="3">DUF982 domain-containing protein</fullName>
    </recommendedName>
</protein>
<keyword evidence="2" id="KW-1185">Reference proteome</keyword>
<proteinExistence type="predicted"/>